<dbReference type="EMBL" id="VOBR01000045">
    <property type="protein sequence ID" value="TWP44988.1"/>
    <property type="molecule type" value="Genomic_DNA"/>
</dbReference>
<dbReference type="Pfam" id="PF00756">
    <property type="entry name" value="Esterase"/>
    <property type="match status" value="1"/>
</dbReference>
<dbReference type="InterPro" id="IPR029058">
    <property type="entry name" value="AB_hydrolase_fold"/>
</dbReference>
<reference evidence="1 2" key="1">
    <citation type="submission" date="2019-07" db="EMBL/GenBank/DDBJ databases">
        <title>Lentzea xizangensis sp. nov., isolated from Qinghai-Tibetan Plateau Soils.</title>
        <authorList>
            <person name="Huang J."/>
        </authorList>
    </citation>
    <scope>NUCLEOTIDE SEQUENCE [LARGE SCALE GENOMIC DNA]</scope>
    <source>
        <strain evidence="1 2">FXJ1.1311</strain>
    </source>
</reference>
<dbReference type="Gene3D" id="3.40.50.1820">
    <property type="entry name" value="alpha/beta hydrolase"/>
    <property type="match status" value="1"/>
</dbReference>
<dbReference type="SUPFAM" id="SSF53474">
    <property type="entry name" value="alpha/beta-Hydrolases"/>
    <property type="match status" value="1"/>
</dbReference>
<sequence length="376" mass="41703">MRIEEVDQHHVRVTFVWPRPDAQVSMRAQVFDDPNALSHPMQRVGDEWQLSAIVRKDAVFTYQFIVDDPFLDADTTDLNKLAQLMAEARGRSFADPANPHRIFPQAAVIAGATEAPPENWDSVAIMPDAEPMDWFDGPAPNLTTHTCGGRQITVYQPIHEERDVPFCLTMPLVVLLDGECWPRVANLHTAIDTLIKRNELGLATVAFVHNTGGPAERFAEQTCSEDFANHLADEIVPFLQNHYSTEEVIIGGDSLAGLAATHAAFTRPDVFNAVISTSGSHWWGKQVDGEPEWLTRQIAAAPKKPLRFWVDVGDLETGVSDDYAPGVDQRAANRHLRTVLQAKGYDVAYHEAPGGHDFATFRRSTIKGLLHFLGAK</sequence>
<name>A0A563EFW7_9PSEU</name>
<dbReference type="Proteomes" id="UP000316639">
    <property type="component" value="Unassembled WGS sequence"/>
</dbReference>
<dbReference type="OrthoDB" id="9775130at2"/>
<dbReference type="InterPro" id="IPR050583">
    <property type="entry name" value="Mycobacterial_A85_antigen"/>
</dbReference>
<dbReference type="InterPro" id="IPR000801">
    <property type="entry name" value="Esterase-like"/>
</dbReference>
<gene>
    <name evidence="1" type="ORF">FKR81_40205</name>
</gene>
<dbReference type="GO" id="GO:0008849">
    <property type="term" value="F:enterochelin esterase activity"/>
    <property type="evidence" value="ECO:0007669"/>
    <property type="project" value="InterPro"/>
</dbReference>
<protein>
    <submittedName>
        <fullName evidence="1">DUF3327 domain-containing protein</fullName>
    </submittedName>
</protein>
<dbReference type="PANTHER" id="PTHR48098:SF3">
    <property type="entry name" value="IRON(III) ENTEROBACTIN ESTERASE"/>
    <property type="match status" value="1"/>
</dbReference>
<accession>A0A563EFW7</accession>
<dbReference type="GO" id="GO:0006826">
    <property type="term" value="P:iron ion transport"/>
    <property type="evidence" value="ECO:0007669"/>
    <property type="project" value="InterPro"/>
</dbReference>
<evidence type="ECO:0000313" key="1">
    <source>
        <dbReference type="EMBL" id="TWP44988.1"/>
    </source>
</evidence>
<proteinExistence type="predicted"/>
<dbReference type="PANTHER" id="PTHR48098">
    <property type="entry name" value="ENTEROCHELIN ESTERASE-RELATED"/>
    <property type="match status" value="1"/>
</dbReference>
<dbReference type="InterPro" id="IPR014756">
    <property type="entry name" value="Ig_E-set"/>
</dbReference>
<keyword evidence="2" id="KW-1185">Reference proteome</keyword>
<dbReference type="GO" id="GO:0005737">
    <property type="term" value="C:cytoplasm"/>
    <property type="evidence" value="ECO:0007669"/>
    <property type="project" value="UniProtKB-SubCell"/>
</dbReference>
<dbReference type="GO" id="GO:0005506">
    <property type="term" value="F:iron ion binding"/>
    <property type="evidence" value="ECO:0007669"/>
    <property type="project" value="InterPro"/>
</dbReference>
<organism evidence="1 2">
    <name type="scientific">Lentzea tibetensis</name>
    <dbReference type="NCBI Taxonomy" id="2591470"/>
    <lineage>
        <taxon>Bacteria</taxon>
        <taxon>Bacillati</taxon>
        <taxon>Actinomycetota</taxon>
        <taxon>Actinomycetes</taxon>
        <taxon>Pseudonocardiales</taxon>
        <taxon>Pseudonocardiaceae</taxon>
        <taxon>Lentzea</taxon>
    </lineage>
</organism>
<comment type="caution">
    <text evidence="1">The sequence shown here is derived from an EMBL/GenBank/DDBJ whole genome shotgun (WGS) entry which is preliminary data.</text>
</comment>
<dbReference type="Gene3D" id="2.60.40.10">
    <property type="entry name" value="Immunoglobulins"/>
    <property type="match status" value="1"/>
</dbReference>
<dbReference type="RefSeq" id="WP_146360380.1">
    <property type="nucleotide sequence ID" value="NZ_VOBR01000045.1"/>
</dbReference>
<dbReference type="AlphaFoldDB" id="A0A563EFW7"/>
<dbReference type="SUPFAM" id="SSF81296">
    <property type="entry name" value="E set domains"/>
    <property type="match status" value="1"/>
</dbReference>
<evidence type="ECO:0000313" key="2">
    <source>
        <dbReference type="Proteomes" id="UP000316639"/>
    </source>
</evidence>
<dbReference type="InterPro" id="IPR013783">
    <property type="entry name" value="Ig-like_fold"/>
</dbReference>
<dbReference type="GO" id="GO:0005975">
    <property type="term" value="P:carbohydrate metabolic process"/>
    <property type="evidence" value="ECO:0007669"/>
    <property type="project" value="UniProtKB-ARBA"/>
</dbReference>